<gene>
    <name evidence="1" type="ORF">TPHV1_160004</name>
</gene>
<evidence type="ECO:0000313" key="2">
    <source>
        <dbReference type="Proteomes" id="UP000042527"/>
    </source>
</evidence>
<dbReference type="Proteomes" id="UP000042527">
    <property type="component" value="Unassembled WGS sequence"/>
</dbReference>
<accession>A0A0B7GRX6</accession>
<name>A0A0B7GRX6_TREPH</name>
<organism evidence="1 2">
    <name type="scientific">Treponema phagedenis</name>
    <dbReference type="NCBI Taxonomy" id="162"/>
    <lineage>
        <taxon>Bacteria</taxon>
        <taxon>Pseudomonadati</taxon>
        <taxon>Spirochaetota</taxon>
        <taxon>Spirochaetia</taxon>
        <taxon>Spirochaetales</taxon>
        <taxon>Treponemataceae</taxon>
        <taxon>Treponema</taxon>
    </lineage>
</organism>
<sequence>MLNHGRTWSLLILSSMQNQTYLLGTTAQHNFAARGSTECNFGIFSHNNCKAPVDCSHRHAGS</sequence>
<keyword evidence="2" id="KW-1185">Reference proteome</keyword>
<evidence type="ECO:0000313" key="1">
    <source>
        <dbReference type="EMBL" id="CEM61203.1"/>
    </source>
</evidence>
<protein>
    <submittedName>
        <fullName evidence="1">Uncharacterized protein</fullName>
    </submittedName>
</protein>
<dbReference type="EMBL" id="CDNC01000008">
    <property type="protein sequence ID" value="CEM61203.1"/>
    <property type="molecule type" value="Genomic_DNA"/>
</dbReference>
<reference evidence="2" key="1">
    <citation type="submission" date="2015-01" db="EMBL/GenBank/DDBJ databases">
        <authorList>
            <person name="Manzoor Shahid"/>
            <person name="Zubair Saima"/>
        </authorList>
    </citation>
    <scope>NUCLEOTIDE SEQUENCE [LARGE SCALE GENOMIC DNA]</scope>
    <source>
        <strain evidence="2">V1</strain>
    </source>
</reference>
<proteinExistence type="predicted"/>
<dbReference type="AlphaFoldDB" id="A0A0B7GRX6"/>